<keyword evidence="2" id="KW-1185">Reference proteome</keyword>
<name>A0A4Z2H9W3_9TELE</name>
<sequence length="339" mass="36944">MAEGGEADLELWLCGKPNQGTDSLDQSCTKENTAAPCQLTGLGFHLFDTRQEGCATGAHALDTQFELLFSKARGDVRQILEVGGDVLRELEEKLGSEVWQGCDPEDATALLHFVPAAGHLIAVHQARQAGLRSGGLHGCKVGHLQETVPNLCEAAHVELALDVMGENGELFSPGDDRVAALVEGFCHGHSFRGHDRPSLAGQQKEVGHQLHFALTCVTDGGETLPLLQTDTGARSLKQYRDLVRLVPDELDRPGGLMLVTNRAPAGTSLVFEHSTHLYWKVPLSRTGESWKKRPLFPEIQSGAARSRYSTMRKQEGVVAAERLLLDGVKLKRKNKFIYA</sequence>
<comment type="caution">
    <text evidence="1">The sequence shown here is derived from an EMBL/GenBank/DDBJ whole genome shotgun (WGS) entry which is preliminary data.</text>
</comment>
<evidence type="ECO:0000313" key="2">
    <source>
        <dbReference type="Proteomes" id="UP000314294"/>
    </source>
</evidence>
<dbReference type="Proteomes" id="UP000314294">
    <property type="component" value="Unassembled WGS sequence"/>
</dbReference>
<dbReference type="EMBL" id="SRLO01000311">
    <property type="protein sequence ID" value="TNN61664.1"/>
    <property type="molecule type" value="Genomic_DNA"/>
</dbReference>
<evidence type="ECO:0000313" key="1">
    <source>
        <dbReference type="EMBL" id="TNN61664.1"/>
    </source>
</evidence>
<accession>A0A4Z2H9W3</accession>
<gene>
    <name evidence="1" type="ORF">EYF80_028094</name>
</gene>
<protein>
    <submittedName>
        <fullName evidence="1">Uncharacterized protein</fullName>
    </submittedName>
</protein>
<reference evidence="1 2" key="1">
    <citation type="submission" date="2019-03" db="EMBL/GenBank/DDBJ databases">
        <title>First draft genome of Liparis tanakae, snailfish: a comprehensive survey of snailfish specific genes.</title>
        <authorList>
            <person name="Kim W."/>
            <person name="Song I."/>
            <person name="Jeong J.-H."/>
            <person name="Kim D."/>
            <person name="Kim S."/>
            <person name="Ryu S."/>
            <person name="Song J.Y."/>
            <person name="Lee S.K."/>
        </authorList>
    </citation>
    <scope>NUCLEOTIDE SEQUENCE [LARGE SCALE GENOMIC DNA]</scope>
    <source>
        <tissue evidence="1">Muscle</tissue>
    </source>
</reference>
<dbReference type="AlphaFoldDB" id="A0A4Z2H9W3"/>
<organism evidence="1 2">
    <name type="scientific">Liparis tanakae</name>
    <name type="common">Tanaka's snailfish</name>
    <dbReference type="NCBI Taxonomy" id="230148"/>
    <lineage>
        <taxon>Eukaryota</taxon>
        <taxon>Metazoa</taxon>
        <taxon>Chordata</taxon>
        <taxon>Craniata</taxon>
        <taxon>Vertebrata</taxon>
        <taxon>Euteleostomi</taxon>
        <taxon>Actinopterygii</taxon>
        <taxon>Neopterygii</taxon>
        <taxon>Teleostei</taxon>
        <taxon>Neoteleostei</taxon>
        <taxon>Acanthomorphata</taxon>
        <taxon>Eupercaria</taxon>
        <taxon>Perciformes</taxon>
        <taxon>Cottioidei</taxon>
        <taxon>Cottales</taxon>
        <taxon>Liparidae</taxon>
        <taxon>Liparis</taxon>
    </lineage>
</organism>
<proteinExistence type="predicted"/>